<evidence type="ECO:0000313" key="8">
    <source>
        <dbReference type="Proteomes" id="UP000324760"/>
    </source>
</evidence>
<dbReference type="NCBIfam" id="TIGR03300">
    <property type="entry name" value="assembly_YfgL"/>
    <property type="match status" value="1"/>
</dbReference>
<dbReference type="PANTHER" id="PTHR34512">
    <property type="entry name" value="CELL SURFACE PROTEIN"/>
    <property type="match status" value="1"/>
</dbReference>
<feature type="domain" description="Pyrrolo-quinoline quinone repeat" evidence="6">
    <location>
        <begin position="75"/>
        <end position="306"/>
    </location>
</feature>
<evidence type="ECO:0000256" key="4">
    <source>
        <dbReference type="HAMAP-Rule" id="MF_00923"/>
    </source>
</evidence>
<comment type="similarity">
    <text evidence="4">Belongs to the BamB family.</text>
</comment>
<dbReference type="InterPro" id="IPR017687">
    <property type="entry name" value="BamB"/>
</dbReference>
<dbReference type="Proteomes" id="UP000324760">
    <property type="component" value="Chromosome"/>
</dbReference>
<reference evidence="7 8" key="1">
    <citation type="journal article" date="2019" name="Biochem. Eng. J.">
        <title>Metabolic engineering of the marine bacteria Neptunomonas concharum for the production of acetoin and meso-2,3-butanediol from acetate.</title>
        <authorList>
            <person name="Li W."/>
            <person name="Pu N."/>
            <person name="Liu C.-X."/>
            <person name="Yuan Q.-P."/>
            <person name="Li Z.-J."/>
        </authorList>
    </citation>
    <scope>NUCLEOTIDE SEQUENCE [LARGE SCALE GENOMIC DNA]</scope>
    <source>
        <strain evidence="7 8">JCM17730</strain>
    </source>
</reference>
<sequence length="379" mass="40816">MLRRFTFVAFMGMALAGCGFWGGSDEVKPNELVDFTSEKQVVVRWSADVGNGPGDKFHQVVPSIIDGRVFAMSADGKVAAFDEETGSKLWSVELEQSLLAGVGAGSGKAVVVTEAGVVISLDATTGEELWRSQLTSEVASEPQLNNELVVVQLINGKIIALEGDSGEVRWSYDTTLPRLTLRGTSSPLVALDVTLAGLDNGKFVALDNTDGGVLWEQSISIPEGRSELERMTDVDGKPLLFENVIYIPSFQGQLVAINPFNAQTLWAKKMSSYRSLAAGFGNIYVSEANDHVQALDSRSAASVWKQSQLENRQINSPAVIGNTVAVGDREGFIHFMSQIDGHFVARFDAGSGLTGDMKSKDEVLYVLTDAGRLFALTLN</sequence>
<dbReference type="EMBL" id="CP043869">
    <property type="protein sequence ID" value="QEQ97653.1"/>
    <property type="molecule type" value="Genomic_DNA"/>
</dbReference>
<comment type="subunit">
    <text evidence="4">Part of the Bam complex.</text>
</comment>
<evidence type="ECO:0000259" key="6">
    <source>
        <dbReference type="Pfam" id="PF13360"/>
    </source>
</evidence>
<name>A0A5P1RDG7_9GAMM</name>
<dbReference type="Gene3D" id="2.130.10.10">
    <property type="entry name" value="YVTN repeat-like/Quinoprotein amine dehydrogenase"/>
    <property type="match status" value="1"/>
</dbReference>
<keyword evidence="8" id="KW-1185">Reference proteome</keyword>
<keyword evidence="3 4" id="KW-0998">Cell outer membrane</keyword>
<dbReference type="InterPro" id="IPR015943">
    <property type="entry name" value="WD40/YVTN_repeat-like_dom_sf"/>
</dbReference>
<evidence type="ECO:0000256" key="2">
    <source>
        <dbReference type="ARBA" id="ARBA00023136"/>
    </source>
</evidence>
<dbReference type="SMART" id="SM00564">
    <property type="entry name" value="PQQ"/>
    <property type="match status" value="7"/>
</dbReference>
<keyword evidence="2 4" id="KW-0472">Membrane</keyword>
<feature type="chain" id="PRO_5029080536" description="Outer membrane protein assembly factor BamB" evidence="5">
    <location>
        <begin position="17"/>
        <end position="379"/>
    </location>
</feature>
<dbReference type="RefSeq" id="WP_138987768.1">
    <property type="nucleotide sequence ID" value="NZ_CP043869.1"/>
</dbReference>
<dbReference type="OrthoDB" id="5173551at2"/>
<dbReference type="Pfam" id="PF13360">
    <property type="entry name" value="PQQ_2"/>
    <property type="match status" value="1"/>
</dbReference>
<accession>A0A5P1RDG7</accession>
<protein>
    <recommendedName>
        <fullName evidence="4">Outer membrane protein assembly factor BamB</fullName>
    </recommendedName>
</protein>
<evidence type="ECO:0000256" key="1">
    <source>
        <dbReference type="ARBA" id="ARBA00022729"/>
    </source>
</evidence>
<dbReference type="SUPFAM" id="SSF50998">
    <property type="entry name" value="Quinoprotein alcohol dehydrogenase-like"/>
    <property type="match status" value="1"/>
</dbReference>
<dbReference type="AlphaFoldDB" id="A0A5P1RDG7"/>
<dbReference type="InterPro" id="IPR002372">
    <property type="entry name" value="PQQ_rpt_dom"/>
</dbReference>
<evidence type="ECO:0000256" key="3">
    <source>
        <dbReference type="ARBA" id="ARBA00023237"/>
    </source>
</evidence>
<keyword evidence="1 4" id="KW-0732">Signal</keyword>
<dbReference type="InterPro" id="IPR011047">
    <property type="entry name" value="Quinoprotein_ADH-like_sf"/>
</dbReference>
<feature type="signal peptide" evidence="5">
    <location>
        <begin position="1"/>
        <end position="16"/>
    </location>
</feature>
<comment type="function">
    <text evidence="4">Part of the outer membrane protein assembly complex, which is involved in assembly and insertion of beta-barrel proteins into the outer membrane.</text>
</comment>
<comment type="subcellular location">
    <subcellularLocation>
        <location evidence="4">Cell outer membrane</location>
        <topology evidence="4">Lipid-anchor</topology>
    </subcellularLocation>
</comment>
<proteinExistence type="inferred from homology"/>
<keyword evidence="4" id="KW-0564">Palmitate</keyword>
<dbReference type="GO" id="GO:0043165">
    <property type="term" value="P:Gram-negative-bacterium-type cell outer membrane assembly"/>
    <property type="evidence" value="ECO:0007669"/>
    <property type="project" value="UniProtKB-UniRule"/>
</dbReference>
<evidence type="ECO:0000256" key="5">
    <source>
        <dbReference type="SAM" id="SignalP"/>
    </source>
</evidence>
<organism evidence="7 8">
    <name type="scientific">Neptunomonas concharum</name>
    <dbReference type="NCBI Taxonomy" id="1031538"/>
    <lineage>
        <taxon>Bacteria</taxon>
        <taxon>Pseudomonadati</taxon>
        <taxon>Pseudomonadota</taxon>
        <taxon>Gammaproteobacteria</taxon>
        <taxon>Oceanospirillales</taxon>
        <taxon>Oceanospirillaceae</taxon>
        <taxon>Neptunomonas</taxon>
    </lineage>
</organism>
<keyword evidence="4" id="KW-0449">Lipoprotein</keyword>
<evidence type="ECO:0000313" key="7">
    <source>
        <dbReference type="EMBL" id="QEQ97653.1"/>
    </source>
</evidence>
<dbReference type="PROSITE" id="PS51257">
    <property type="entry name" value="PROKAR_LIPOPROTEIN"/>
    <property type="match status" value="1"/>
</dbReference>
<dbReference type="GO" id="GO:0051205">
    <property type="term" value="P:protein insertion into membrane"/>
    <property type="evidence" value="ECO:0007669"/>
    <property type="project" value="UniProtKB-UniRule"/>
</dbReference>
<dbReference type="KEGG" id="ncu:F0U83_13510"/>
<dbReference type="GO" id="GO:0009279">
    <property type="term" value="C:cell outer membrane"/>
    <property type="evidence" value="ECO:0007669"/>
    <property type="project" value="UniProtKB-SubCell"/>
</dbReference>
<gene>
    <name evidence="4 7" type="primary">bamB</name>
    <name evidence="7" type="ORF">F0U83_13510</name>
</gene>
<dbReference type="HAMAP" id="MF_00923">
    <property type="entry name" value="OM_assembly_BamB"/>
    <property type="match status" value="1"/>
</dbReference>
<dbReference type="PANTHER" id="PTHR34512:SF30">
    <property type="entry name" value="OUTER MEMBRANE PROTEIN ASSEMBLY FACTOR BAMB"/>
    <property type="match status" value="1"/>
</dbReference>
<dbReference type="InterPro" id="IPR018391">
    <property type="entry name" value="PQQ_b-propeller_rpt"/>
</dbReference>